<proteinExistence type="predicted"/>
<dbReference type="eggNOG" id="COG0457">
    <property type="taxonomic scope" value="Bacteria"/>
</dbReference>
<evidence type="ECO:0000256" key="5">
    <source>
        <dbReference type="ARBA" id="ARBA00023012"/>
    </source>
</evidence>
<dbReference type="CDD" id="cd00082">
    <property type="entry name" value="HisKA"/>
    <property type="match status" value="1"/>
</dbReference>
<dbReference type="GO" id="GO:0000155">
    <property type="term" value="F:phosphorelay sensor kinase activity"/>
    <property type="evidence" value="ECO:0007669"/>
    <property type="project" value="InterPro"/>
</dbReference>
<reference evidence="8 9" key="1">
    <citation type="submission" date="2013-04" db="EMBL/GenBank/DDBJ databases">
        <title>The Genome Sequence of Bacteroides massiliensis DSM 17679.</title>
        <authorList>
            <consortium name="The Broad Institute Genomics Platform"/>
            <person name="Earl A."/>
            <person name="Ward D."/>
            <person name="Feldgarden M."/>
            <person name="Gevers D."/>
            <person name="Martens E."/>
            <person name="Fenner L."/>
            <person name="Roux V."/>
            <person name="Mallet M.N."/>
            <person name="Raoult D."/>
            <person name="Walker B."/>
            <person name="Young S."/>
            <person name="Zeng Q."/>
            <person name="Gargeya S."/>
            <person name="Fitzgerald M."/>
            <person name="Haas B."/>
            <person name="Abouelleil A."/>
            <person name="Allen A.W."/>
            <person name="Alvarado L."/>
            <person name="Arachchi H.M."/>
            <person name="Berlin A.M."/>
            <person name="Chapman S.B."/>
            <person name="Gainer-Dewar J."/>
            <person name="Goldberg J."/>
            <person name="Griggs A."/>
            <person name="Gujja S."/>
            <person name="Hansen M."/>
            <person name="Howarth C."/>
            <person name="Imamovic A."/>
            <person name="Ireland A."/>
            <person name="Larimer J."/>
            <person name="McCowan C."/>
            <person name="Murphy C."/>
            <person name="Pearson M."/>
            <person name="Poon T.W."/>
            <person name="Priest M."/>
            <person name="Roberts A."/>
            <person name="Saif S."/>
            <person name="Shea T."/>
            <person name="Sisk P."/>
            <person name="Sykes S."/>
            <person name="Wortman J."/>
            <person name="Nusbaum C."/>
            <person name="Birren B."/>
        </authorList>
    </citation>
    <scope>NUCLEOTIDE SEQUENCE [LARGE SCALE GENOMIC DNA]</scope>
    <source>
        <strain evidence="9">B84634 / Timone 84634 / DSM 17679 / JCM 13223</strain>
    </source>
</reference>
<dbReference type="AlphaFoldDB" id="U6RD83"/>
<dbReference type="InterPro" id="IPR011990">
    <property type="entry name" value="TPR-like_helical_dom_sf"/>
</dbReference>
<protein>
    <recommendedName>
        <fullName evidence="2">histidine kinase</fullName>
        <ecNumber evidence="2">2.7.13.3</ecNumber>
    </recommendedName>
</protein>
<dbReference type="eggNOG" id="COG2205">
    <property type="taxonomic scope" value="Bacteria"/>
</dbReference>
<dbReference type="GeneID" id="60061569"/>
<sequence>MKKIITLVSCLISFSCLFSRGWKGDDTIAFRDSLMRKVEHLPADTSRLSVLLDAAYLHQNPPYNVFFAKCLYEEARKQRNIYYENLGAYYLAVCYDKKHDLDSITLWVDELQELASKIGKYDYYLEQKAAISRVLASKKMNEKAAFVAKEVLKEAQERKSNNGIVAAYNSLGCTYAAFNRSDEALAALLKGYRACKKTTKLSLRIDILSRLSSRYADIVSGLPSKDPDRVKRDSVLFYLEKMEGLLKEVLSKEPKTVNNWRDVMVDCQTRYVRYYMHHKDYSKTAEFLEKAKNLLTPEVDSVYWLNIQLMELQYYARTQEYDKGIALIDQVAPFVERGHIDVFETLIFYKSLILRDKGDWNEGIHTLKFLLHKQDSLSIATTTSQLEQVKENYQINELLMEKQKITNLNYLRAIMILGVLLVLMLLFYLYTGYLSKRIALAEKEAIKAAELSHADNLAKERLKLEISHDIRTPLNAVVGFAEILADADNLDEESKSAYNKIVQENATQLLDYVNNILELSRLESGKIKYVEGSCDFIGLFRAVIEEADKNGQNCVHAELHTDLEKQMVRTDQARLLSLFESLAVSTVDTEFYHSDITVKRVEEKSLLLVTVVNTPLAKERFENKTAMIRNEINAHFIHYFGGYYKVDEQAKQGPSVTFTYPYDVAGLHIH</sequence>
<comment type="catalytic activity">
    <reaction evidence="1">
        <text>ATP + protein L-histidine = ADP + protein N-phospho-L-histidine.</text>
        <dbReference type="EC" id="2.7.13.3"/>
    </reaction>
</comment>
<dbReference type="SMART" id="SM00388">
    <property type="entry name" value="HisKA"/>
    <property type="match status" value="1"/>
</dbReference>
<dbReference type="EC" id="2.7.13.3" evidence="2"/>
<dbReference type="Gene3D" id="1.10.287.130">
    <property type="match status" value="1"/>
</dbReference>
<keyword evidence="6" id="KW-0472">Membrane</keyword>
<evidence type="ECO:0000256" key="3">
    <source>
        <dbReference type="ARBA" id="ARBA00022679"/>
    </source>
</evidence>
<evidence type="ECO:0000256" key="1">
    <source>
        <dbReference type="ARBA" id="ARBA00000085"/>
    </source>
</evidence>
<dbReference type="PROSITE" id="PS51257">
    <property type="entry name" value="PROKAR_LIPOPROTEIN"/>
    <property type="match status" value="1"/>
</dbReference>
<dbReference type="RefSeq" id="WP_005941577.1">
    <property type="nucleotide sequence ID" value="NZ_KB890326.1"/>
</dbReference>
<dbReference type="PANTHER" id="PTHR43711:SF1">
    <property type="entry name" value="HISTIDINE KINASE 1"/>
    <property type="match status" value="1"/>
</dbReference>
<name>U6RD83_9BACT</name>
<evidence type="ECO:0000259" key="7">
    <source>
        <dbReference type="PROSITE" id="PS50109"/>
    </source>
</evidence>
<dbReference type="HOGENOM" id="CLU_027708_0_0_10"/>
<comment type="caution">
    <text evidence="8">The sequence shown here is derived from an EMBL/GenBank/DDBJ whole genome shotgun (WGS) entry which is preliminary data.</text>
</comment>
<gene>
    <name evidence="8" type="ORF">HMPREF1534_02504</name>
</gene>
<dbReference type="PROSITE" id="PS50109">
    <property type="entry name" value="HIS_KIN"/>
    <property type="match status" value="1"/>
</dbReference>
<keyword evidence="5" id="KW-0902">Two-component regulatory system</keyword>
<dbReference type="InterPro" id="IPR050736">
    <property type="entry name" value="Sensor_HK_Regulatory"/>
</dbReference>
<dbReference type="PANTHER" id="PTHR43711">
    <property type="entry name" value="TWO-COMPONENT HISTIDINE KINASE"/>
    <property type="match status" value="1"/>
</dbReference>
<keyword evidence="3" id="KW-0808">Transferase</keyword>
<dbReference type="Gene3D" id="1.25.40.10">
    <property type="entry name" value="Tetratricopeptide repeat domain"/>
    <property type="match status" value="1"/>
</dbReference>
<dbReference type="InterPro" id="IPR005467">
    <property type="entry name" value="His_kinase_dom"/>
</dbReference>
<dbReference type="Pfam" id="PF00512">
    <property type="entry name" value="HisKA"/>
    <property type="match status" value="1"/>
</dbReference>
<evidence type="ECO:0000256" key="4">
    <source>
        <dbReference type="ARBA" id="ARBA00022777"/>
    </source>
</evidence>
<organism evidence="8 9">
    <name type="scientific">Phocaeicola massiliensis B84634 = Timone 84634 = DSM 17679 = JCM 13223</name>
    <dbReference type="NCBI Taxonomy" id="1121098"/>
    <lineage>
        <taxon>Bacteria</taxon>
        <taxon>Pseudomonadati</taxon>
        <taxon>Bacteroidota</taxon>
        <taxon>Bacteroidia</taxon>
        <taxon>Bacteroidales</taxon>
        <taxon>Bacteroidaceae</taxon>
        <taxon>Phocaeicola</taxon>
    </lineage>
</organism>
<accession>U6RD83</accession>
<evidence type="ECO:0000256" key="6">
    <source>
        <dbReference type="SAM" id="Phobius"/>
    </source>
</evidence>
<dbReference type="SUPFAM" id="SSF47384">
    <property type="entry name" value="Homodimeric domain of signal transducing histidine kinase"/>
    <property type="match status" value="1"/>
</dbReference>
<keyword evidence="6" id="KW-0812">Transmembrane</keyword>
<evidence type="ECO:0000313" key="9">
    <source>
        <dbReference type="Proteomes" id="UP000017831"/>
    </source>
</evidence>
<keyword evidence="9" id="KW-1185">Reference proteome</keyword>
<dbReference type="STRING" id="1121098.HMPREF1534_02504"/>
<keyword evidence="6" id="KW-1133">Transmembrane helix</keyword>
<evidence type="ECO:0000256" key="2">
    <source>
        <dbReference type="ARBA" id="ARBA00012438"/>
    </source>
</evidence>
<evidence type="ECO:0000313" key="8">
    <source>
        <dbReference type="EMBL" id="EOA54032.1"/>
    </source>
</evidence>
<dbReference type="OrthoDB" id="368131at2"/>
<feature type="domain" description="Histidine kinase" evidence="7">
    <location>
        <begin position="465"/>
        <end position="664"/>
    </location>
</feature>
<dbReference type="InterPro" id="IPR036097">
    <property type="entry name" value="HisK_dim/P_sf"/>
</dbReference>
<dbReference type="InterPro" id="IPR003661">
    <property type="entry name" value="HisK_dim/P_dom"/>
</dbReference>
<dbReference type="EMBL" id="AQHY01000028">
    <property type="protein sequence ID" value="EOA54032.1"/>
    <property type="molecule type" value="Genomic_DNA"/>
</dbReference>
<dbReference type="PATRIC" id="fig|1121098.3.peg.2539"/>
<feature type="transmembrane region" description="Helical" evidence="6">
    <location>
        <begin position="410"/>
        <end position="430"/>
    </location>
</feature>
<keyword evidence="4" id="KW-0418">Kinase</keyword>
<dbReference type="Proteomes" id="UP000017831">
    <property type="component" value="Unassembled WGS sequence"/>
</dbReference>